<dbReference type="PANTHER" id="PTHR30606:SF4">
    <property type="entry name" value="LIPID A BIOSYNTHESIS MYRISTOYLTRANSFERASE"/>
    <property type="match status" value="1"/>
</dbReference>
<keyword evidence="4 6" id="KW-0472">Membrane</keyword>
<dbReference type="AlphaFoldDB" id="A0A7Y3Z5T1"/>
<dbReference type="HAMAP" id="MF_01944">
    <property type="entry name" value="Lipid_A_LpxM"/>
    <property type="match status" value="1"/>
</dbReference>
<keyword evidence="1 6" id="KW-1003">Cell membrane</keyword>
<evidence type="ECO:0000256" key="2">
    <source>
        <dbReference type="ARBA" id="ARBA00022519"/>
    </source>
</evidence>
<evidence type="ECO:0000256" key="1">
    <source>
        <dbReference type="ARBA" id="ARBA00022475"/>
    </source>
</evidence>
<dbReference type="GO" id="GO:0005886">
    <property type="term" value="C:plasma membrane"/>
    <property type="evidence" value="ECO:0007669"/>
    <property type="project" value="UniProtKB-SubCell"/>
</dbReference>
<dbReference type="PANTHER" id="PTHR30606">
    <property type="entry name" value="LIPID A BIOSYNTHESIS LAUROYL ACYLTRANSFERASE"/>
    <property type="match status" value="1"/>
</dbReference>
<accession>A0A7Y3Z5T1</accession>
<evidence type="ECO:0000313" key="8">
    <source>
        <dbReference type="Proteomes" id="UP000572072"/>
    </source>
</evidence>
<comment type="pathway">
    <text evidence="6">Glycolipid biosynthesis; KDO(2)-lipid A biosynthesis; KDO(2)-lipid A from CMP-3-deoxy-D-manno-octulosonate and lipid IV(A): step 4/4.</text>
</comment>
<protein>
    <recommendedName>
        <fullName evidence="6">Lipid A biosynthesis acyltransferase</fullName>
        <ecNumber evidence="6">2.3.1.243</ecNumber>
    </recommendedName>
    <alternativeName>
        <fullName evidence="6">Kdo(2)-lauroyl-lipid IV(A) acyltransferase</fullName>
    </alternativeName>
</protein>
<dbReference type="Pfam" id="PF03279">
    <property type="entry name" value="Lip_A_acyltrans"/>
    <property type="match status" value="1"/>
</dbReference>
<sequence length="324" mass="37491">MNTTSNEYEPKFQWAFLHPKHWGLWLAILFILPISLLPLKVHRAIARFIANKLANKRKSTILNVWVNLSLCFPNKSDEEKEELLRKTLTVAGTFLLNFPLVTLLGKRYLENNTVVHGLEHIEEAQAKGYNILLLAPHSWPIDILPVFLASKGMPVAAMAKKQKNPIGDWLMYRQRVQFGGRIHERDLGVKPFLKSIREGFLGYYLPDQDHGRELSVFVDFFGVPKATLPGMGKLAKLSKAVVIPTFSRFNINTGQYEISIKEPWYDFPSGDELVDARRMNEFIEDEVVQDPTQYMWIFQLLRNRPDPTESNPYQHEKFKKKIVK</sequence>
<dbReference type="EMBL" id="VTYN01000001">
    <property type="protein sequence ID" value="NOH46635.1"/>
    <property type="molecule type" value="Genomic_DNA"/>
</dbReference>
<comment type="function">
    <text evidence="6">Catalyzes the transfer of an acyl chain from an acyl-[acyl-carrier-protein] (ACP) to a Kdo(2)-(acyl)-lipid IV(A) to form a Kdo(2)-lipid A.</text>
</comment>
<keyword evidence="2 6" id="KW-0997">Cell inner membrane</keyword>
<keyword evidence="5 6" id="KW-0012">Acyltransferase</keyword>
<comment type="caution">
    <text evidence="7">The sequence shown here is derived from an EMBL/GenBank/DDBJ whole genome shotgun (WGS) entry which is preliminary data.</text>
</comment>
<comment type="pathway">
    <text evidence="6">Bacterial outer membrane biogenesis; lipopolysaccharide biosynthesis.</text>
</comment>
<gene>
    <name evidence="6" type="primary">lpxM</name>
    <name evidence="7" type="ORF">F0262_00965</name>
</gene>
<keyword evidence="6" id="KW-0448">Lipopolysaccharide biosynthesis</keyword>
<name>A0A7Y3Z5T1_9VIBR</name>
<reference evidence="7 8" key="1">
    <citation type="submission" date="2019-08" db="EMBL/GenBank/DDBJ databases">
        <title>Draft genome sequencing and comparative genomics of hatchery-associated Vibrios.</title>
        <authorList>
            <person name="Kehlet-Delgado H."/>
            <person name="Mueller R.S."/>
        </authorList>
    </citation>
    <scope>NUCLEOTIDE SEQUENCE [LARGE SCALE GENOMIC DNA]</scope>
    <source>
        <strain evidence="7 8">00-78-3</strain>
    </source>
</reference>
<dbReference type="InterPro" id="IPR004960">
    <property type="entry name" value="LipA_acyltrans"/>
</dbReference>
<evidence type="ECO:0000256" key="6">
    <source>
        <dbReference type="HAMAP-Rule" id="MF_01944"/>
    </source>
</evidence>
<dbReference type="CDD" id="cd07984">
    <property type="entry name" value="LPLAT_LABLAT-like"/>
    <property type="match status" value="1"/>
</dbReference>
<dbReference type="GO" id="GO:0009103">
    <property type="term" value="P:lipopolysaccharide biosynthetic process"/>
    <property type="evidence" value="ECO:0007669"/>
    <property type="project" value="UniProtKB-UniRule"/>
</dbReference>
<dbReference type="GO" id="GO:0016747">
    <property type="term" value="F:acyltransferase activity, transferring groups other than amino-acyl groups"/>
    <property type="evidence" value="ECO:0007669"/>
    <property type="project" value="InterPro"/>
</dbReference>
<evidence type="ECO:0000256" key="4">
    <source>
        <dbReference type="ARBA" id="ARBA00023136"/>
    </source>
</evidence>
<keyword evidence="3 6" id="KW-0808">Transferase</keyword>
<dbReference type="GO" id="GO:0009276">
    <property type="term" value="C:Gram-negative-bacterium-type cell wall"/>
    <property type="evidence" value="ECO:0007669"/>
    <property type="project" value="InterPro"/>
</dbReference>
<comment type="subcellular location">
    <subcellularLocation>
        <location evidence="6">Cell inner membrane</location>
        <topology evidence="6">Single-pass membrane protein</topology>
    </subcellularLocation>
</comment>
<proteinExistence type="inferred from homology"/>
<dbReference type="PIRSF" id="PIRSF026649">
    <property type="entry name" value="MsbB"/>
    <property type="match status" value="1"/>
</dbReference>
<evidence type="ECO:0000313" key="7">
    <source>
        <dbReference type="EMBL" id="NOH46635.1"/>
    </source>
</evidence>
<comment type="catalytic activity">
    <reaction evidence="6">
        <text>an alpha-Kdo-(2-&gt;4)-alpha-Kdo-(2-&gt;6)-(acyl)-lipid IVA + a fatty acyl-[ACP] = an alpha-Kdo-(2-&gt;4)-alpha-Kdo-(2-&gt;6)-lipid A + holo-[ACP]</text>
        <dbReference type="Rhea" id="RHEA:69400"/>
        <dbReference type="Rhea" id="RHEA-COMP:9685"/>
        <dbReference type="Rhea" id="RHEA-COMP:14125"/>
        <dbReference type="ChEBI" id="CHEBI:64479"/>
        <dbReference type="ChEBI" id="CHEBI:138651"/>
        <dbReference type="ChEBI" id="CHEBI:176430"/>
        <dbReference type="ChEBI" id="CHEBI:176431"/>
        <dbReference type="EC" id="2.3.1.243"/>
    </reaction>
</comment>
<evidence type="ECO:0000256" key="3">
    <source>
        <dbReference type="ARBA" id="ARBA00022679"/>
    </source>
</evidence>
<dbReference type="Proteomes" id="UP000572072">
    <property type="component" value="Unassembled WGS sequence"/>
</dbReference>
<organism evidence="7 8">
    <name type="scientific">Vibrio rotiferianus</name>
    <dbReference type="NCBI Taxonomy" id="190895"/>
    <lineage>
        <taxon>Bacteria</taxon>
        <taxon>Pseudomonadati</taxon>
        <taxon>Pseudomonadota</taxon>
        <taxon>Gammaproteobacteria</taxon>
        <taxon>Vibrionales</taxon>
        <taxon>Vibrionaceae</taxon>
        <taxon>Vibrio</taxon>
    </lineage>
</organism>
<comment type="similarity">
    <text evidence="6">Belongs to the LpxL/LpxM/LpxP family. LpxM subfamily.</text>
</comment>
<feature type="transmembrane region" description="Helical" evidence="6">
    <location>
        <begin position="22"/>
        <end position="39"/>
    </location>
</feature>
<dbReference type="EC" id="2.3.1.243" evidence="6"/>
<dbReference type="GO" id="GO:0036104">
    <property type="term" value="P:Kdo2-lipid A biosynthetic process"/>
    <property type="evidence" value="ECO:0007669"/>
    <property type="project" value="UniProtKB-UniRule"/>
</dbReference>
<feature type="short sequence motif" description="HXXXXD motif" evidence="6">
    <location>
        <begin position="137"/>
        <end position="142"/>
    </location>
</feature>
<evidence type="ECO:0000256" key="5">
    <source>
        <dbReference type="ARBA" id="ARBA00023315"/>
    </source>
</evidence>
<dbReference type="InterPro" id="IPR011921">
    <property type="entry name" value="Lipid_A_MsbB"/>
</dbReference>
<dbReference type="RefSeq" id="WP_171356800.1">
    <property type="nucleotide sequence ID" value="NZ_VTYN01000001.1"/>
</dbReference>
<dbReference type="NCBIfam" id="NF006507">
    <property type="entry name" value="PRK08943.1"/>
    <property type="match status" value="1"/>
</dbReference>
<dbReference type="UniPathway" id="UPA00360">
    <property type="reaction ID" value="UER00486"/>
</dbReference>
<dbReference type="UniPathway" id="UPA00030"/>
<keyword evidence="6" id="KW-1133">Transmembrane helix</keyword>
<keyword evidence="6" id="KW-0812">Transmembrane</keyword>